<keyword evidence="1" id="KW-1133">Transmembrane helix</keyword>
<dbReference type="RefSeq" id="WP_269592607.1">
    <property type="nucleotide sequence ID" value="NZ_CP130954.1"/>
</dbReference>
<evidence type="ECO:0000256" key="1">
    <source>
        <dbReference type="SAM" id="Phobius"/>
    </source>
</evidence>
<evidence type="ECO:0000313" key="3">
    <source>
        <dbReference type="EMBL" id="WLF51199.1"/>
    </source>
</evidence>
<keyword evidence="3" id="KW-0614">Plasmid</keyword>
<dbReference type="Proteomes" id="UP001231166">
    <property type="component" value="Plasmid pRho-VOC14-C342"/>
</dbReference>
<reference evidence="2" key="1">
    <citation type="submission" date="2022-12" db="EMBL/GenBank/DDBJ databases">
        <authorList>
            <person name="Krivoruchko A.V."/>
            <person name="Elkin A."/>
        </authorList>
    </citation>
    <scope>NUCLEOTIDE SEQUENCE</scope>
    <source>
        <strain evidence="2">IEGM 249</strain>
    </source>
</reference>
<feature type="transmembrane region" description="Helical" evidence="1">
    <location>
        <begin position="25"/>
        <end position="46"/>
    </location>
</feature>
<keyword evidence="1" id="KW-0812">Transmembrane</keyword>
<reference evidence="3" key="2">
    <citation type="submission" date="2023-07" db="EMBL/GenBank/DDBJ databases">
        <title>Genomic analysis of Rhodococcus opacus VOC-14 with glycol ethers degradation activity.</title>
        <authorList>
            <person name="Narkevich D.A."/>
            <person name="Hlushen A.M."/>
            <person name="Akhremchuk A.E."/>
            <person name="Sikolenko M.A."/>
            <person name="Valentovich L.N."/>
        </authorList>
    </citation>
    <scope>NUCLEOTIDE SEQUENCE</scope>
    <source>
        <strain evidence="3">VOC-14</strain>
        <plasmid evidence="3">pRho-VOC14-C342</plasmid>
    </source>
</reference>
<keyword evidence="1" id="KW-0472">Membrane</keyword>
<accession>A0AAX3YSS0</accession>
<proteinExistence type="predicted"/>
<geneLocation type="plasmid" evidence="3 5">
    <name>pRho-VOC14-C342</name>
</geneLocation>
<dbReference type="EMBL" id="JAPWIS010000034">
    <property type="protein sequence ID" value="MCZ4589642.1"/>
    <property type="molecule type" value="Genomic_DNA"/>
</dbReference>
<dbReference type="Proteomes" id="UP001066327">
    <property type="component" value="Unassembled WGS sequence"/>
</dbReference>
<evidence type="ECO:0000313" key="2">
    <source>
        <dbReference type="EMBL" id="MCZ4589642.1"/>
    </source>
</evidence>
<evidence type="ECO:0000313" key="4">
    <source>
        <dbReference type="Proteomes" id="UP001066327"/>
    </source>
</evidence>
<name>A0AAX3YSS0_RHOOP</name>
<organism evidence="3 5">
    <name type="scientific">Rhodococcus opacus</name>
    <name type="common">Nocardia opaca</name>
    <dbReference type="NCBI Taxonomy" id="37919"/>
    <lineage>
        <taxon>Bacteria</taxon>
        <taxon>Bacillati</taxon>
        <taxon>Actinomycetota</taxon>
        <taxon>Actinomycetes</taxon>
        <taxon>Mycobacteriales</taxon>
        <taxon>Nocardiaceae</taxon>
        <taxon>Rhodococcus</taxon>
    </lineage>
</organism>
<protein>
    <submittedName>
        <fullName evidence="3">Uncharacterized protein</fullName>
    </submittedName>
</protein>
<dbReference type="EMBL" id="CP130954">
    <property type="protein sequence ID" value="WLF51199.1"/>
    <property type="molecule type" value="Genomic_DNA"/>
</dbReference>
<evidence type="ECO:0000313" key="5">
    <source>
        <dbReference type="Proteomes" id="UP001231166"/>
    </source>
</evidence>
<gene>
    <name evidence="2" type="ORF">O4328_39420</name>
    <name evidence="3" type="ORF">Q5707_38200</name>
</gene>
<dbReference type="AlphaFoldDB" id="A0AAX3YSS0"/>
<sequence length="47" mass="5206">MTENPDSIRDRQCRRRLAISREVRAWVIPLVTAAASVVGAALGVMLR</sequence>
<keyword evidence="4" id="KW-1185">Reference proteome</keyword>